<dbReference type="SUPFAM" id="SSF57850">
    <property type="entry name" value="RING/U-box"/>
    <property type="match status" value="1"/>
</dbReference>
<evidence type="ECO:0000256" key="2">
    <source>
        <dbReference type="ARBA" id="ARBA00022771"/>
    </source>
</evidence>
<proteinExistence type="predicted"/>
<dbReference type="InterPro" id="IPR001841">
    <property type="entry name" value="Znf_RING"/>
</dbReference>
<dbReference type="AlphaFoldDB" id="A0A9W8JLB4"/>
<feature type="non-terminal residue" evidence="7">
    <location>
        <position position="1"/>
    </location>
</feature>
<accession>A0A9W8JLB4</accession>
<dbReference type="GO" id="GO:0003676">
    <property type="term" value="F:nucleic acid binding"/>
    <property type="evidence" value="ECO:0007669"/>
    <property type="project" value="InterPro"/>
</dbReference>
<dbReference type="PROSITE" id="PS00518">
    <property type="entry name" value="ZF_RING_1"/>
    <property type="match status" value="1"/>
</dbReference>
<dbReference type="InterPro" id="IPR013083">
    <property type="entry name" value="Znf_RING/FYVE/PHD"/>
</dbReference>
<comment type="caution">
    <text evidence="7">The sequence shown here is derived from an EMBL/GenBank/DDBJ whole genome shotgun (WGS) entry which is preliminary data.</text>
</comment>
<dbReference type="Gene3D" id="3.30.70.330">
    <property type="match status" value="1"/>
</dbReference>
<evidence type="ECO:0000313" key="8">
    <source>
        <dbReference type="Proteomes" id="UP001140091"/>
    </source>
</evidence>
<dbReference type="InterPro" id="IPR018957">
    <property type="entry name" value="Znf_C3HC4_RING-type"/>
</dbReference>
<dbReference type="SMART" id="SM00184">
    <property type="entry name" value="RING"/>
    <property type="match status" value="1"/>
</dbReference>
<dbReference type="InterPro" id="IPR017907">
    <property type="entry name" value="Znf_RING_CS"/>
</dbReference>
<protein>
    <recommendedName>
        <fullName evidence="6">RING-type domain-containing protein</fullName>
    </recommendedName>
</protein>
<dbReference type="SUPFAM" id="SSF54928">
    <property type="entry name" value="RNA-binding domain, RBD"/>
    <property type="match status" value="1"/>
</dbReference>
<gene>
    <name evidence="7" type="ORF">H1R20_g236</name>
</gene>
<feature type="compositionally biased region" description="Polar residues" evidence="5">
    <location>
        <begin position="658"/>
        <end position="673"/>
    </location>
</feature>
<keyword evidence="8" id="KW-1185">Reference proteome</keyword>
<feature type="compositionally biased region" description="Basic and acidic residues" evidence="5">
    <location>
        <begin position="676"/>
        <end position="689"/>
    </location>
</feature>
<dbReference type="Pfam" id="PF00097">
    <property type="entry name" value="zf-C3HC4"/>
    <property type="match status" value="1"/>
</dbReference>
<name>A0A9W8JLB4_9AGAR</name>
<dbReference type="InterPro" id="IPR012677">
    <property type="entry name" value="Nucleotide-bd_a/b_plait_sf"/>
</dbReference>
<evidence type="ECO:0000313" key="7">
    <source>
        <dbReference type="EMBL" id="KAJ2936825.1"/>
    </source>
</evidence>
<keyword evidence="2 4" id="KW-0863">Zinc-finger</keyword>
<dbReference type="PROSITE" id="PS50089">
    <property type="entry name" value="ZF_RING_2"/>
    <property type="match status" value="1"/>
</dbReference>
<keyword evidence="1" id="KW-0479">Metal-binding</keyword>
<dbReference type="EMBL" id="JANBPK010000015">
    <property type="protein sequence ID" value="KAJ2936825.1"/>
    <property type="molecule type" value="Genomic_DNA"/>
</dbReference>
<sequence length="720" mass="78763">MAVRNANCTMPLTSSPVRTRRALGAVGNVMSTPPPNRALSAQLKLKGSLTDPAQPRRREAFGAVPMLSNNVPRGSTSMNINLNHDTSLDLFNIHEHDYEYDSDLNNEDHYDESFSLDLQNHTSNVFGYSSVGRNENKSAMNQSNTFADPFFDPPSAYGSHVLNTIPESVEHQFHASQPQFSLSFPSPATSTFYTSGEPVFGHYLAKPSFVSLPPPGMHAPMPQMPLGHPQYLTPTSTTSFLPSPVISVKSDIEPAVPLPPITPTDCSVCLASYPSSLAVLQPCAHPLCSACLTSALNIVGEKDMQCAVCNNKVADFKLVTVKKPASDGHLKTDQPASLPRSPQPTFNAFTESTASQFGQSQDLDSAFELGFDPSDIRASTPKLEHQSGRQGLKHNAVLRIDNVPWDITPRQITAWLQQPVERVYVLLDNKGKTLSHAYVEVKDPAVAGAILRGETSRPNAFGRKERGSVLGRGKRARGVTVTRSTQEELMTNLFPSWRGTFEGPNPSLARLEGDLIARAIDVGLLTDSEINSLRHLIQSPDSHFLKVPVLPFHSLITLLCKFPPDIDSRVFWSASTRDKLFDLTCVGLRELIPRVEKARQGSNADQEHTMELVHELAKAAVNCQVFTGEQVRRLSDLLTQRGIPVPPTERSFDVRPESSGTSTDQAPSPNMLQTPIDKEDVLRSKDSETRPGASFEDLAKEFGVEANLVQALAHRLAGLS</sequence>
<dbReference type="GO" id="GO:0008270">
    <property type="term" value="F:zinc ion binding"/>
    <property type="evidence" value="ECO:0007669"/>
    <property type="project" value="UniProtKB-KW"/>
</dbReference>
<keyword evidence="3" id="KW-0862">Zinc</keyword>
<dbReference type="OrthoDB" id="336240at2759"/>
<organism evidence="7 8">
    <name type="scientific">Candolleomyces eurysporus</name>
    <dbReference type="NCBI Taxonomy" id="2828524"/>
    <lineage>
        <taxon>Eukaryota</taxon>
        <taxon>Fungi</taxon>
        <taxon>Dikarya</taxon>
        <taxon>Basidiomycota</taxon>
        <taxon>Agaricomycotina</taxon>
        <taxon>Agaricomycetes</taxon>
        <taxon>Agaricomycetidae</taxon>
        <taxon>Agaricales</taxon>
        <taxon>Agaricineae</taxon>
        <taxon>Psathyrellaceae</taxon>
        <taxon>Candolleomyces</taxon>
    </lineage>
</organism>
<dbReference type="Proteomes" id="UP001140091">
    <property type="component" value="Unassembled WGS sequence"/>
</dbReference>
<feature type="domain" description="RING-type" evidence="6">
    <location>
        <begin position="266"/>
        <end position="310"/>
    </location>
</feature>
<evidence type="ECO:0000259" key="6">
    <source>
        <dbReference type="PROSITE" id="PS50089"/>
    </source>
</evidence>
<evidence type="ECO:0000256" key="3">
    <source>
        <dbReference type="ARBA" id="ARBA00022833"/>
    </source>
</evidence>
<dbReference type="Gene3D" id="3.30.40.10">
    <property type="entry name" value="Zinc/RING finger domain, C3HC4 (zinc finger)"/>
    <property type="match status" value="1"/>
</dbReference>
<feature type="region of interest" description="Disordered" evidence="5">
    <location>
        <begin position="642"/>
        <end position="693"/>
    </location>
</feature>
<reference evidence="7" key="1">
    <citation type="submission" date="2022-06" db="EMBL/GenBank/DDBJ databases">
        <title>Genome Sequence of Candolleomyces eurysporus.</title>
        <authorList>
            <person name="Buettner E."/>
        </authorList>
    </citation>
    <scope>NUCLEOTIDE SEQUENCE</scope>
    <source>
        <strain evidence="7">VTCC 930004</strain>
    </source>
</reference>
<evidence type="ECO:0000256" key="4">
    <source>
        <dbReference type="PROSITE-ProRule" id="PRU00175"/>
    </source>
</evidence>
<dbReference type="InterPro" id="IPR035979">
    <property type="entry name" value="RBD_domain_sf"/>
</dbReference>
<evidence type="ECO:0000256" key="5">
    <source>
        <dbReference type="SAM" id="MobiDB-lite"/>
    </source>
</evidence>
<evidence type="ECO:0000256" key="1">
    <source>
        <dbReference type="ARBA" id="ARBA00022723"/>
    </source>
</evidence>